<keyword evidence="3" id="KW-1185">Reference proteome</keyword>
<name>A0A9J6F219_RHIMP</name>
<comment type="caution">
    <text evidence="2">The sequence shown here is derived from an EMBL/GenBank/DDBJ whole genome shotgun (WGS) entry which is preliminary data.</text>
</comment>
<dbReference type="AlphaFoldDB" id="A0A9J6F219"/>
<feature type="region of interest" description="Disordered" evidence="1">
    <location>
        <begin position="119"/>
        <end position="173"/>
    </location>
</feature>
<accession>A0A9J6F219</accession>
<dbReference type="Proteomes" id="UP000821866">
    <property type="component" value="Chromosome 1"/>
</dbReference>
<reference evidence="2" key="2">
    <citation type="submission" date="2021-09" db="EMBL/GenBank/DDBJ databases">
        <authorList>
            <person name="Jia N."/>
            <person name="Wang J."/>
            <person name="Shi W."/>
            <person name="Du L."/>
            <person name="Sun Y."/>
            <person name="Zhan W."/>
            <person name="Jiang J."/>
            <person name="Wang Q."/>
            <person name="Zhang B."/>
            <person name="Ji P."/>
            <person name="Sakyi L.B."/>
            <person name="Cui X."/>
            <person name="Yuan T."/>
            <person name="Jiang B."/>
            <person name="Yang W."/>
            <person name="Lam T.T.-Y."/>
            <person name="Chang Q."/>
            <person name="Ding S."/>
            <person name="Wang X."/>
            <person name="Zhu J."/>
            <person name="Ruan X."/>
            <person name="Zhao L."/>
            <person name="Wei J."/>
            <person name="Que T."/>
            <person name="Du C."/>
            <person name="Cheng J."/>
            <person name="Dai P."/>
            <person name="Han X."/>
            <person name="Huang E."/>
            <person name="Gao Y."/>
            <person name="Liu J."/>
            <person name="Shao H."/>
            <person name="Ye R."/>
            <person name="Li L."/>
            <person name="Wei W."/>
            <person name="Wang X."/>
            <person name="Wang C."/>
            <person name="Huo Q."/>
            <person name="Li W."/>
            <person name="Guo W."/>
            <person name="Chen H."/>
            <person name="Chen S."/>
            <person name="Zhou L."/>
            <person name="Zhou L."/>
            <person name="Ni X."/>
            <person name="Tian J."/>
            <person name="Zhou Y."/>
            <person name="Sheng Y."/>
            <person name="Liu T."/>
            <person name="Pan Y."/>
            <person name="Xia L."/>
            <person name="Li J."/>
            <person name="Zhao F."/>
            <person name="Cao W."/>
        </authorList>
    </citation>
    <scope>NUCLEOTIDE SEQUENCE</scope>
    <source>
        <strain evidence="2">Rmic-2018</strain>
        <tissue evidence="2">Larvae</tissue>
    </source>
</reference>
<protein>
    <submittedName>
        <fullName evidence="2">Uncharacterized protein</fullName>
    </submittedName>
</protein>
<evidence type="ECO:0000313" key="3">
    <source>
        <dbReference type="Proteomes" id="UP000821866"/>
    </source>
</evidence>
<gene>
    <name evidence="2" type="ORF">HPB51_012972</name>
</gene>
<evidence type="ECO:0000313" key="2">
    <source>
        <dbReference type="EMBL" id="KAH8040802.1"/>
    </source>
</evidence>
<proteinExistence type="predicted"/>
<organism evidence="2 3">
    <name type="scientific">Rhipicephalus microplus</name>
    <name type="common">Cattle tick</name>
    <name type="synonym">Boophilus microplus</name>
    <dbReference type="NCBI Taxonomy" id="6941"/>
    <lineage>
        <taxon>Eukaryota</taxon>
        <taxon>Metazoa</taxon>
        <taxon>Ecdysozoa</taxon>
        <taxon>Arthropoda</taxon>
        <taxon>Chelicerata</taxon>
        <taxon>Arachnida</taxon>
        <taxon>Acari</taxon>
        <taxon>Parasitiformes</taxon>
        <taxon>Ixodida</taxon>
        <taxon>Ixodoidea</taxon>
        <taxon>Ixodidae</taxon>
        <taxon>Rhipicephalinae</taxon>
        <taxon>Rhipicephalus</taxon>
        <taxon>Boophilus</taxon>
    </lineage>
</organism>
<reference evidence="2" key="1">
    <citation type="journal article" date="2020" name="Cell">
        <title>Large-Scale Comparative Analyses of Tick Genomes Elucidate Their Genetic Diversity and Vector Capacities.</title>
        <authorList>
            <consortium name="Tick Genome and Microbiome Consortium (TIGMIC)"/>
            <person name="Jia N."/>
            <person name="Wang J."/>
            <person name="Shi W."/>
            <person name="Du L."/>
            <person name="Sun Y."/>
            <person name="Zhan W."/>
            <person name="Jiang J.F."/>
            <person name="Wang Q."/>
            <person name="Zhang B."/>
            <person name="Ji P."/>
            <person name="Bell-Sakyi L."/>
            <person name="Cui X.M."/>
            <person name="Yuan T.T."/>
            <person name="Jiang B.G."/>
            <person name="Yang W.F."/>
            <person name="Lam T.T."/>
            <person name="Chang Q.C."/>
            <person name="Ding S.J."/>
            <person name="Wang X.J."/>
            <person name="Zhu J.G."/>
            <person name="Ruan X.D."/>
            <person name="Zhao L."/>
            <person name="Wei J.T."/>
            <person name="Ye R.Z."/>
            <person name="Que T.C."/>
            <person name="Du C.H."/>
            <person name="Zhou Y.H."/>
            <person name="Cheng J.X."/>
            <person name="Dai P.F."/>
            <person name="Guo W.B."/>
            <person name="Han X.H."/>
            <person name="Huang E.J."/>
            <person name="Li L.F."/>
            <person name="Wei W."/>
            <person name="Gao Y.C."/>
            <person name="Liu J.Z."/>
            <person name="Shao H.Z."/>
            <person name="Wang X."/>
            <person name="Wang C.C."/>
            <person name="Yang T.C."/>
            <person name="Huo Q.B."/>
            <person name="Li W."/>
            <person name="Chen H.Y."/>
            <person name="Chen S.E."/>
            <person name="Zhou L.G."/>
            <person name="Ni X.B."/>
            <person name="Tian J.H."/>
            <person name="Sheng Y."/>
            <person name="Liu T."/>
            <person name="Pan Y.S."/>
            <person name="Xia L.Y."/>
            <person name="Li J."/>
            <person name="Zhao F."/>
            <person name="Cao W.C."/>
        </authorList>
    </citation>
    <scope>NUCLEOTIDE SEQUENCE</scope>
    <source>
        <strain evidence="2">Rmic-2018</strain>
    </source>
</reference>
<evidence type="ECO:0000256" key="1">
    <source>
        <dbReference type="SAM" id="MobiDB-lite"/>
    </source>
</evidence>
<feature type="compositionally biased region" description="Basic and acidic residues" evidence="1">
    <location>
        <begin position="134"/>
        <end position="146"/>
    </location>
</feature>
<sequence>MIGTTCRPATNVPRFGAVAQASCTARLLAGSARNVATLGLGDSSGSYIEEETQERRVVESRTEEVRTVRKIRRSRSRNQAASEPLAIEDSVWYRTQSGHRTVRPGGLPHITSNEYAVSRSMISGPGRTTTESRQSNDERTEIENVSERAMSTSYASSQYSFGEGSICRPDEAS</sequence>
<feature type="compositionally biased region" description="Polar residues" evidence="1">
    <location>
        <begin position="149"/>
        <end position="160"/>
    </location>
</feature>
<dbReference type="EMBL" id="JABSTU010000001">
    <property type="protein sequence ID" value="KAH8040802.1"/>
    <property type="molecule type" value="Genomic_DNA"/>
</dbReference>